<dbReference type="OrthoDB" id="436852at2759"/>
<sequence length="1601" mass="179341">MAASAAGEKMDVVADLARCVSERLGLRREEVLGELDRLRRREISLRRVAGAVREAERGKDGIGKLLGNLTDCLGVRALLSMATTVSSSSSTTSAPPSKSTAAEGHAAEQANHNMRFLQYRSSQNSSRVGANYQAVVPLVLPSKERKEITLRQKEVARPDEKRRSPKLTELAAGLCDTIMQRSSAGPFLQADVDTVMDALEARGPLPAAVVSGRREADWYEESTMVSSSLSARTLRRNQWQVEEVRGLGRGLEGLERWKREAEAVVGGERKLTLPEATALWSEGRVLEKIFDGLHPQVAALHRLISPAEAFEARVLQDRWQKEEREQLVKEGEALQVLPARALRHLSSTDASTTVKPAVSSSATPALSEWTDRAKAKLEGKRSRVPLHVVMELLDDLNARGLADNETTESSEIVGVLEEARDAGMAWRERASRALAVDDAQLSGKGLVEGIECGGSPLGSRPPQSGIAKAVDLSKCLNSVKSAVERGEEWERRAERAVEAWEVLYSKICRVADGVDAWEARVKQLTNPSGELAVFPRPAGGLRALSFFFMDYMRTGIVGTKAGDLLDDLLTAMREEVWAWDVRREVSTMPLTSSSLEELSGRYPSRLKALQRAEGTTSPLVTPPSQEPVQFDQTLLKIEKACTSLIESLPVWEERWQVSLEKEEAKVEDSKESSSSTEEAVVEFESYRVRDSTCEGEWDLISTLTGIESAARGLLGVTRPIEISGWQHLSRVIREIDSGLVRVPELVAKIDDILTENSELERRTLHLVQRMEKSRVEAREQDVKEEPAEAPSEKVESQKRKATEEAESSLFGQLLELLAAVDRSRSRVAAFESSLRSLVNTLLEWQRRARELFHWNENEKRMEGASRPSLEAVCGYVRELDEDPVLKDMATRDFLAQEAAREWQQELTDLLAKREADSEAQFSLGALRKLMAQLDAFEVEVPVDGEFVKAAAEADQWYSLYLSRRSRRKRISLQSAEEVIRAASVEDEEFAKCRELIVASEEWRSLSQQIAESKENWRKSMTAIVDSYTKRIIGGSPGRSTRTTSEGENGSPPSDPVEESLRGLLAESKKLLVQGGADKWLSRELRARSDNARLSEALADPECTLERARQICHSVDAPSTRVLKSPGSEESFSEGPSECPPELRHAVFTCDGHLLSELERAVEEASTLERQVHHCLSVADGGPDGDEEVDEEIRNIIELAIRDSLVQGRLQPGVDGVPDYAYPLPLYYPPRKPARRNKALELLATETPSESLPWSMRILDLAPWDAPRVSRILATMTPEQRRAEKGALMTRLQSPKPTVPDCVALMAWSRRLRLKVPEVQQLYRVLGRTMKSVRSILRRFKVLRPSSVEGRSSGSSAADCEPWELHLSMEPPPRQGEGAEGSDDDMKPLVMVSVDDLLEVLMKIDRLPLALLVEYRVITIIEAAFDWRVRAQCLVHNLGIDRTRPRPWVGDRRTLEYWATHNLRCTDIFEHPERLPDAPLLTRACDNPVLAPPVDEYIRNTLQMRFFYIVECCRHFSTVYTDMCEICNVVTTLYTDTDAWITCDVCDKWYHQKCADSTLQPGFAIIRQTYDESLQPPLDAFSFEERDVLARTIKQRQRIGRF</sequence>
<proteinExistence type="predicted"/>
<feature type="compositionally biased region" description="Low complexity" evidence="4">
    <location>
        <begin position="84"/>
        <end position="102"/>
    </location>
</feature>
<dbReference type="SUPFAM" id="SSF57903">
    <property type="entry name" value="FYVE/PHD zinc finger"/>
    <property type="match status" value="1"/>
</dbReference>
<dbReference type="InterPro" id="IPR013083">
    <property type="entry name" value="Znf_RING/FYVE/PHD"/>
</dbReference>
<evidence type="ECO:0000256" key="1">
    <source>
        <dbReference type="ARBA" id="ARBA00022723"/>
    </source>
</evidence>
<comment type="caution">
    <text evidence="6">The sequence shown here is derived from an EMBL/GenBank/DDBJ whole genome shotgun (WGS) entry which is preliminary data.</text>
</comment>
<protein>
    <submittedName>
        <fullName evidence="6">Trimethylguanosine synthase</fullName>
    </submittedName>
</protein>
<keyword evidence="1" id="KW-0479">Metal-binding</keyword>
<feature type="compositionally biased region" description="Polar residues" evidence="4">
    <location>
        <begin position="1037"/>
        <end position="1051"/>
    </location>
</feature>
<keyword evidence="3" id="KW-0862">Zinc</keyword>
<dbReference type="Gene3D" id="3.30.40.10">
    <property type="entry name" value="Zinc/RING finger domain, C3HC4 (zinc finger)"/>
    <property type="match status" value="1"/>
</dbReference>
<dbReference type="Pfam" id="PF00628">
    <property type="entry name" value="PHD"/>
    <property type="match status" value="1"/>
</dbReference>
<reference evidence="6 7" key="1">
    <citation type="submission" date="2020-04" db="EMBL/GenBank/DDBJ databases">
        <title>Perkinsus olseni comparative genomics.</title>
        <authorList>
            <person name="Bogema D.R."/>
        </authorList>
    </citation>
    <scope>NUCLEOTIDE SEQUENCE [LARGE SCALE GENOMIC DNA]</scope>
    <source>
        <strain evidence="6">00978-12</strain>
    </source>
</reference>
<dbReference type="CDD" id="cd15517">
    <property type="entry name" value="PHD_TCF19_like"/>
    <property type="match status" value="1"/>
</dbReference>
<keyword evidence="2" id="KW-0863">Zinc-finger</keyword>
<feature type="region of interest" description="Disordered" evidence="4">
    <location>
        <begin position="1119"/>
        <end position="1139"/>
    </location>
</feature>
<gene>
    <name evidence="6" type="primary">TGS1_1</name>
    <name evidence="6" type="ORF">FOZ60_016305</name>
</gene>
<dbReference type="EMBL" id="JABANP010000086">
    <property type="protein sequence ID" value="KAF4691073.1"/>
    <property type="molecule type" value="Genomic_DNA"/>
</dbReference>
<feature type="region of interest" description="Disordered" evidence="4">
    <location>
        <begin position="1030"/>
        <end position="1058"/>
    </location>
</feature>
<feature type="compositionally biased region" description="Low complexity" evidence="4">
    <location>
        <begin position="1346"/>
        <end position="1355"/>
    </location>
</feature>
<evidence type="ECO:0000256" key="4">
    <source>
        <dbReference type="SAM" id="MobiDB-lite"/>
    </source>
</evidence>
<evidence type="ECO:0000256" key="2">
    <source>
        <dbReference type="ARBA" id="ARBA00022771"/>
    </source>
</evidence>
<feature type="compositionally biased region" description="Low complexity" evidence="4">
    <location>
        <begin position="1124"/>
        <end position="1136"/>
    </location>
</feature>
<evidence type="ECO:0000313" key="7">
    <source>
        <dbReference type="Proteomes" id="UP000541610"/>
    </source>
</evidence>
<accession>A0A7J6P4M5</accession>
<feature type="region of interest" description="Disordered" evidence="4">
    <location>
        <begin position="84"/>
        <end position="107"/>
    </location>
</feature>
<name>A0A7J6P4M5_PEROL</name>
<organism evidence="6 7">
    <name type="scientific">Perkinsus olseni</name>
    <name type="common">Perkinsus atlanticus</name>
    <dbReference type="NCBI Taxonomy" id="32597"/>
    <lineage>
        <taxon>Eukaryota</taxon>
        <taxon>Sar</taxon>
        <taxon>Alveolata</taxon>
        <taxon>Perkinsozoa</taxon>
        <taxon>Perkinsea</taxon>
        <taxon>Perkinsida</taxon>
        <taxon>Perkinsidae</taxon>
        <taxon>Perkinsus</taxon>
    </lineage>
</organism>
<evidence type="ECO:0000256" key="3">
    <source>
        <dbReference type="ARBA" id="ARBA00022833"/>
    </source>
</evidence>
<dbReference type="GO" id="GO:0008270">
    <property type="term" value="F:zinc ion binding"/>
    <property type="evidence" value="ECO:0007669"/>
    <property type="project" value="UniProtKB-KW"/>
</dbReference>
<dbReference type="InterPro" id="IPR019787">
    <property type="entry name" value="Znf_PHD-finger"/>
</dbReference>
<dbReference type="Proteomes" id="UP000541610">
    <property type="component" value="Unassembled WGS sequence"/>
</dbReference>
<feature type="domain" description="PHD-type" evidence="5">
    <location>
        <begin position="1523"/>
        <end position="1559"/>
    </location>
</feature>
<evidence type="ECO:0000313" key="6">
    <source>
        <dbReference type="EMBL" id="KAF4691073.1"/>
    </source>
</evidence>
<evidence type="ECO:0000259" key="5">
    <source>
        <dbReference type="Pfam" id="PF00628"/>
    </source>
</evidence>
<feature type="region of interest" description="Disordered" evidence="4">
    <location>
        <begin position="1346"/>
        <end position="1385"/>
    </location>
</feature>
<dbReference type="InterPro" id="IPR011011">
    <property type="entry name" value="Znf_FYVE_PHD"/>
</dbReference>
<feature type="region of interest" description="Disordered" evidence="4">
    <location>
        <begin position="775"/>
        <end position="800"/>
    </location>
</feature>